<reference evidence="3" key="1">
    <citation type="journal article" date="2021" name="IMA Fungus">
        <title>Genomic characterization of three marine fungi, including Emericellopsis atlantica sp. nov. with signatures of a generalist lifestyle and marine biomass degradation.</title>
        <authorList>
            <person name="Hagestad O.C."/>
            <person name="Hou L."/>
            <person name="Andersen J.H."/>
            <person name="Hansen E.H."/>
            <person name="Altermark B."/>
            <person name="Li C."/>
            <person name="Kuhnert E."/>
            <person name="Cox R.J."/>
            <person name="Crous P.W."/>
            <person name="Spatafora J.W."/>
            <person name="Lail K."/>
            <person name="Amirebrahimi M."/>
            <person name="Lipzen A."/>
            <person name="Pangilinan J."/>
            <person name="Andreopoulos W."/>
            <person name="Hayes R.D."/>
            <person name="Ng V."/>
            <person name="Grigoriev I.V."/>
            <person name="Jackson S.A."/>
            <person name="Sutton T.D.S."/>
            <person name="Dobson A.D.W."/>
            <person name="Rama T."/>
        </authorList>
    </citation>
    <scope>NUCLEOTIDE SEQUENCE</scope>
    <source>
        <strain evidence="3">TRa3180A</strain>
    </source>
</reference>
<keyword evidence="1" id="KW-0472">Membrane</keyword>
<organism evidence="3 4">
    <name type="scientific">Calycina marina</name>
    <dbReference type="NCBI Taxonomy" id="1763456"/>
    <lineage>
        <taxon>Eukaryota</taxon>
        <taxon>Fungi</taxon>
        <taxon>Dikarya</taxon>
        <taxon>Ascomycota</taxon>
        <taxon>Pezizomycotina</taxon>
        <taxon>Leotiomycetes</taxon>
        <taxon>Helotiales</taxon>
        <taxon>Pezizellaceae</taxon>
        <taxon>Calycina</taxon>
    </lineage>
</organism>
<comment type="caution">
    <text evidence="3">The sequence shown here is derived from an EMBL/GenBank/DDBJ whole genome shotgun (WGS) entry which is preliminary data.</text>
</comment>
<keyword evidence="2" id="KW-0732">Signal</keyword>
<evidence type="ECO:0000256" key="2">
    <source>
        <dbReference type="SAM" id="SignalP"/>
    </source>
</evidence>
<proteinExistence type="predicted"/>
<feature type="chain" id="PRO_5040390820" evidence="2">
    <location>
        <begin position="19"/>
        <end position="127"/>
    </location>
</feature>
<gene>
    <name evidence="3" type="ORF">BJ878DRAFT_575155</name>
</gene>
<evidence type="ECO:0000313" key="4">
    <source>
        <dbReference type="Proteomes" id="UP000887226"/>
    </source>
</evidence>
<accession>A0A9P7Z4B5</accession>
<keyword evidence="1" id="KW-0812">Transmembrane</keyword>
<keyword evidence="1" id="KW-1133">Transmembrane helix</keyword>
<keyword evidence="4" id="KW-1185">Reference proteome</keyword>
<dbReference type="EMBL" id="MU253865">
    <property type="protein sequence ID" value="KAG9245107.1"/>
    <property type="molecule type" value="Genomic_DNA"/>
</dbReference>
<feature type="transmembrane region" description="Helical" evidence="1">
    <location>
        <begin position="96"/>
        <end position="120"/>
    </location>
</feature>
<sequence>MYLSNICFTVFAAAFVAAKDGDGYDDGELLDNHTSTCTDACGHHNTSSWHSLWSDTFGDDTSPHTGEDNTRTWTDTEGHSHTSFWHLFWSDTFDDALSTLATVLTGAPGLPVIVLILHLMSWELKLD</sequence>
<evidence type="ECO:0000313" key="3">
    <source>
        <dbReference type="EMBL" id="KAG9245107.1"/>
    </source>
</evidence>
<name>A0A9P7Z4B5_9HELO</name>
<evidence type="ECO:0000256" key="1">
    <source>
        <dbReference type="SAM" id="Phobius"/>
    </source>
</evidence>
<protein>
    <submittedName>
        <fullName evidence="3">Uncharacterized protein</fullName>
    </submittedName>
</protein>
<feature type="signal peptide" evidence="2">
    <location>
        <begin position="1"/>
        <end position="18"/>
    </location>
</feature>
<dbReference type="AlphaFoldDB" id="A0A9P7Z4B5"/>
<dbReference type="Proteomes" id="UP000887226">
    <property type="component" value="Unassembled WGS sequence"/>
</dbReference>